<evidence type="ECO:0000313" key="2">
    <source>
        <dbReference type="Proteomes" id="UP000027491"/>
    </source>
</evidence>
<dbReference type="KEGG" id="vg:23679566"/>
<evidence type="ECO:0000313" key="1">
    <source>
        <dbReference type="EMBL" id="AID58879.1"/>
    </source>
</evidence>
<keyword evidence="2" id="KW-1185">Reference proteome</keyword>
<organism evidence="1 2">
    <name type="scientific">Mycobacterium phage Gaia</name>
    <dbReference type="NCBI Taxonomy" id="1486472"/>
    <lineage>
        <taxon>Viruses</taxon>
        <taxon>Duplodnaviria</taxon>
        <taxon>Heunggongvirae</taxon>
        <taxon>Uroviricota</taxon>
        <taxon>Caudoviricetes</taxon>
        <taxon>Gaiavirus</taxon>
        <taxon>Gaiavirus gaia</taxon>
    </lineage>
</organism>
<dbReference type="Proteomes" id="UP000027491">
    <property type="component" value="Segment"/>
</dbReference>
<accession>A0A068F2F6</accession>
<proteinExistence type="predicted"/>
<reference evidence="1 2" key="1">
    <citation type="submission" date="2014-03" db="EMBL/GenBank/DDBJ databases">
        <authorList>
            <person name="Yoder B.A."/>
            <person name="Colicchio M.A."/>
            <person name="Schafer C.E."/>
            <person name="Abrahim M.R."/>
            <person name="Adkins N.L."/>
            <person name="Burke K.A."/>
            <person name="Churilla B.M."/>
            <person name="Cohen K.L."/>
            <person name="Fasoranti T.O."/>
            <person name="Genkil J.S."/>
            <person name="Kramer Z.J."/>
            <person name="Prout A.K."/>
            <person name="Schwarz A.G."/>
            <person name="Tish M."/>
            <person name="Vispute N."/>
            <person name="Wilkes K.E."/>
            <person name="Williams C.R."/>
            <person name="Xiao X."/>
            <person name="Yu V.J."/>
            <person name="Lapin J.S."/>
            <person name="Ott C.T."/>
            <person name="Walburn T.D."/>
            <person name="Bradley K.W."/>
            <person name="Clarke D.Q."/>
            <person name="Lewis M.F."/>
            <person name="Barker L.P."/>
            <person name="Bailey C."/>
            <person name="Asai D.J."/>
            <person name="Bowman C.A."/>
            <person name="Russell D.A."/>
            <person name="Pope W.H."/>
            <person name="Jacobs-Sera D."/>
            <person name="Hendrix R.W."/>
            <person name="Hatfull G.F."/>
        </authorList>
    </citation>
    <scope>NUCLEOTIDE SEQUENCE [LARGE SCALE GENOMIC DNA]</scope>
</reference>
<dbReference type="GeneID" id="23679566"/>
<dbReference type="EMBL" id="KJ567043">
    <property type="protein sequence ID" value="AID58879.1"/>
    <property type="molecule type" value="Genomic_DNA"/>
</dbReference>
<protein>
    <submittedName>
        <fullName evidence="1">Uncharacterized protein</fullName>
    </submittedName>
</protein>
<gene>
    <name evidence="1" type="primary">60</name>
    <name evidence="1" type="ORF">PBI_GAIA_60</name>
</gene>
<dbReference type="RefSeq" id="YP_009124802.1">
    <property type="nucleotide sequence ID" value="NC_026590.1"/>
</dbReference>
<sequence>MSSHKWRVGKWPLGGCMDKPWYAVDRGGWFGKGLPGHSFKTHGEAMAYVDRVVKAIEEAKS</sequence>
<name>A0A068F2F6_9CAUD</name>